<dbReference type="GO" id="GO:0022857">
    <property type="term" value="F:transmembrane transporter activity"/>
    <property type="evidence" value="ECO:0007669"/>
    <property type="project" value="InterPro"/>
</dbReference>
<sequence>MPNCLHVSLMTIDLSFHRAAAGVVRAILASHGVDVTESFAPHEKAFAQLREGVVDMLCSAWLPDSHGVYFDPMARGFEKVAVLYKPYAYWGVPDYVPQGLVSSIHDVRRSEVSSRMEKRIQGIGPGAGISRFSRTAVSLYDLASSGYHFENGTLDDCVAAYEDAVRLGQWVTVPLWMPQFLHEKYSIRQLEDPLGVMGGADDATLIARHDVMRQLPPDAASALRQMYLGNDEVSRLDYLVSREGVDALDAAGTYLGTTA</sequence>
<name>A0A1T1NWR5_9XANT</name>
<protein>
    <submittedName>
        <fullName evidence="2">Glycine/betaine ABC transporter substrate-binding protein</fullName>
    </submittedName>
</protein>
<accession>A0A1T1NWR5</accession>
<dbReference type="EMBL" id="LOJW01000034">
    <property type="protein sequence ID" value="OOW67815.1"/>
    <property type="molecule type" value="Genomic_DNA"/>
</dbReference>
<proteinExistence type="predicted"/>
<feature type="domain" description="ABC-type glycine betaine transport system substrate-binding" evidence="1">
    <location>
        <begin position="8"/>
        <end position="255"/>
    </location>
</feature>
<dbReference type="GO" id="GO:0043190">
    <property type="term" value="C:ATP-binding cassette (ABC) transporter complex"/>
    <property type="evidence" value="ECO:0007669"/>
    <property type="project" value="InterPro"/>
</dbReference>
<evidence type="ECO:0000313" key="3">
    <source>
        <dbReference type="Proteomes" id="UP000190559"/>
    </source>
</evidence>
<gene>
    <name evidence="2" type="ORF">Xmlh_16005</name>
</gene>
<dbReference type="Gene3D" id="3.10.105.10">
    <property type="entry name" value="Dipeptide-binding Protein, Domain 3"/>
    <property type="match status" value="1"/>
</dbReference>
<reference evidence="2 3" key="1">
    <citation type="submission" date="2015-12" db="EMBL/GenBank/DDBJ databases">
        <authorList>
            <person name="Shamseldin A."/>
            <person name="Moawad H."/>
            <person name="Abd El-Rahim W.M."/>
            <person name="Sadowsky M.J."/>
        </authorList>
    </citation>
    <scope>NUCLEOTIDE SEQUENCE [LARGE SCALE GENOMIC DNA]</scope>
    <source>
        <strain evidence="2 3">LMG9050</strain>
    </source>
</reference>
<comment type="caution">
    <text evidence="2">The sequence shown here is derived from an EMBL/GenBank/DDBJ whole genome shotgun (WGS) entry which is preliminary data.</text>
</comment>
<dbReference type="Proteomes" id="UP000190559">
    <property type="component" value="Unassembled WGS sequence"/>
</dbReference>
<organism evidence="2 3">
    <name type="scientific">Xanthomonas axonopodis pv. melhusii</name>
    <dbReference type="NCBI Taxonomy" id="487834"/>
    <lineage>
        <taxon>Bacteria</taxon>
        <taxon>Pseudomonadati</taxon>
        <taxon>Pseudomonadota</taxon>
        <taxon>Gammaproteobacteria</taxon>
        <taxon>Lysobacterales</taxon>
        <taxon>Lysobacteraceae</taxon>
        <taxon>Xanthomonas</taxon>
    </lineage>
</organism>
<dbReference type="AlphaFoldDB" id="A0A1T1NWR5"/>
<dbReference type="InterPro" id="IPR007210">
    <property type="entry name" value="ABC_Gly_betaine_transp_sub-bd"/>
</dbReference>
<dbReference type="SUPFAM" id="SSF53850">
    <property type="entry name" value="Periplasmic binding protein-like II"/>
    <property type="match status" value="1"/>
</dbReference>
<evidence type="ECO:0000259" key="1">
    <source>
        <dbReference type="Pfam" id="PF04069"/>
    </source>
</evidence>
<dbReference type="Gene3D" id="3.40.190.100">
    <property type="entry name" value="Glycine betaine-binding periplasmic protein, domain 2"/>
    <property type="match status" value="1"/>
</dbReference>
<dbReference type="Pfam" id="PF04069">
    <property type="entry name" value="OpuAC"/>
    <property type="match status" value="1"/>
</dbReference>
<evidence type="ECO:0000313" key="2">
    <source>
        <dbReference type="EMBL" id="OOW67815.1"/>
    </source>
</evidence>